<feature type="compositionally biased region" description="Basic and acidic residues" evidence="1">
    <location>
        <begin position="209"/>
        <end position="219"/>
    </location>
</feature>
<reference evidence="2 3" key="1">
    <citation type="submission" date="2019-08" db="EMBL/GenBank/DDBJ databases">
        <title>A chromosome-level genome assembly, high-density linkage maps, and genome scans reveal the genomic architecture of hybrid incompatibilities underlying speciation via character displacement in darters (Percidae: Etheostominae).</title>
        <authorList>
            <person name="Moran R.L."/>
            <person name="Catchen J.M."/>
            <person name="Fuller R.C."/>
        </authorList>
    </citation>
    <scope>NUCLEOTIDE SEQUENCE [LARGE SCALE GENOMIC DNA]</scope>
    <source>
        <strain evidence="2">EspeVRDwgs_2016</strain>
        <tissue evidence="2">Muscle</tissue>
    </source>
</reference>
<feature type="compositionally biased region" description="Low complexity" evidence="1">
    <location>
        <begin position="198"/>
        <end position="208"/>
    </location>
</feature>
<feature type="region of interest" description="Disordered" evidence="1">
    <location>
        <begin position="813"/>
        <end position="833"/>
    </location>
</feature>
<feature type="region of interest" description="Disordered" evidence="1">
    <location>
        <begin position="186"/>
        <end position="251"/>
    </location>
</feature>
<proteinExistence type="predicted"/>
<feature type="region of interest" description="Disordered" evidence="1">
    <location>
        <begin position="324"/>
        <end position="350"/>
    </location>
</feature>
<sequence length="896" mass="100214">MDKETEDMEEFTHVVVSEVVEQAAANLDELKQAICRWQAGEGITSEDDKNKTSAGCVTQQKVRQHLDRFFTKRRAFSEHSGGILQDKEVTCPNTFPTRSKQKITIHSSSWTSCQSCPYPESLAKEAKAAKMFISQVVDDHHQQSIESLRKLHATDSASKTEKPAGKSLFKKLQSAWKRRFGRRMSEKVEQVSEQHVHQASQDSAASSKQDLRSTRLELVEKEEDSVEMEVRNRASSASSSSSPSTNQVDDDAQPESLLLVETATIFQNELRIWKSTESCDEVLTAAEETEEKVSTPDLADSCCQVLQETSSRTSMAQTVQALPIEGQEEYEKTETSGQTTESPQNQKISEKEAEDFIENEDVWIPETGSSFRLSTTPKEQDEAPAEHHMYFGLQQLFAKPLEVKPSEADNDLVMTIYSPPEISGENGHSVFTQEENEAAADTQLVLDSSTILAIIRRFFQSLSEEQWREVSEGVYNQDVKEQLIYMCMDVLSFISDSVIKIFLQSTCQLSATPGTLTLWRPLSSKQLMEFFDNNFQSSLESSFSQALCEITGADTSARILHKFTEAIVEEVTEEVTSALSVAIQGRPSLDGRPSSAPVTASCQMSKDRVAKKTLAGAIATMKSILTGRGTAVKRRIQTKSGLDPDVKEVSTKKKESRWKRLFSRRQRKVLSFATDDLNGAARSASADSASMHTLEKQQLSWFTRESSMSSPSAALKTDPWPTPLELVDYMEVEGMTPEDFISSLFQFLEDEPLSDLASMQTLEKQQLSWVPQESSTSSPSAALKTDLWSTPLELVDYMEVEDMTPEDFVSSLLQEEKTASSQSPSDDSGDEETVIQISASQCLSANETKATERNGLCCFFCNIFSKKKKKKEEEEKKEKKTKTPLWMQLFCSPLPF</sequence>
<name>A0A5J5D522_9PERO</name>
<accession>A0A5J5D522</accession>
<feature type="compositionally biased region" description="Polar residues" evidence="1">
    <location>
        <begin position="335"/>
        <end position="347"/>
    </location>
</feature>
<keyword evidence="3" id="KW-1185">Reference proteome</keyword>
<gene>
    <name evidence="2" type="ORF">FQN60_009904</name>
</gene>
<dbReference type="AlphaFoldDB" id="A0A5J5D522"/>
<evidence type="ECO:0000256" key="1">
    <source>
        <dbReference type="SAM" id="MobiDB-lite"/>
    </source>
</evidence>
<protein>
    <submittedName>
        <fullName evidence="2">Uncharacterized protein</fullName>
    </submittedName>
</protein>
<evidence type="ECO:0000313" key="2">
    <source>
        <dbReference type="EMBL" id="KAA8588559.1"/>
    </source>
</evidence>
<organism evidence="2 3">
    <name type="scientific">Etheostoma spectabile</name>
    <name type="common">orangethroat darter</name>
    <dbReference type="NCBI Taxonomy" id="54343"/>
    <lineage>
        <taxon>Eukaryota</taxon>
        <taxon>Metazoa</taxon>
        <taxon>Chordata</taxon>
        <taxon>Craniata</taxon>
        <taxon>Vertebrata</taxon>
        <taxon>Euteleostomi</taxon>
        <taxon>Actinopterygii</taxon>
        <taxon>Neopterygii</taxon>
        <taxon>Teleostei</taxon>
        <taxon>Neoteleostei</taxon>
        <taxon>Acanthomorphata</taxon>
        <taxon>Eupercaria</taxon>
        <taxon>Perciformes</taxon>
        <taxon>Percoidei</taxon>
        <taxon>Percidae</taxon>
        <taxon>Etheostomatinae</taxon>
        <taxon>Etheostoma</taxon>
    </lineage>
</organism>
<evidence type="ECO:0000313" key="3">
    <source>
        <dbReference type="Proteomes" id="UP000327493"/>
    </source>
</evidence>
<feature type="compositionally biased region" description="Low complexity" evidence="1">
    <location>
        <begin position="234"/>
        <end position="244"/>
    </location>
</feature>
<comment type="caution">
    <text evidence="2">The sequence shown here is derived from an EMBL/GenBank/DDBJ whole genome shotgun (WGS) entry which is preliminary data.</text>
</comment>
<dbReference type="EMBL" id="VOFY01000010">
    <property type="protein sequence ID" value="KAA8588559.1"/>
    <property type="molecule type" value="Genomic_DNA"/>
</dbReference>
<dbReference type="Proteomes" id="UP000327493">
    <property type="component" value="Chromosome 10"/>
</dbReference>
<feature type="compositionally biased region" description="Basic and acidic residues" evidence="1">
    <location>
        <begin position="186"/>
        <end position="196"/>
    </location>
</feature>